<evidence type="ECO:0000313" key="4">
    <source>
        <dbReference type="Proteomes" id="UP000033774"/>
    </source>
</evidence>
<evidence type="ECO:0000313" key="3">
    <source>
        <dbReference type="EMBL" id="KJV09713.1"/>
    </source>
</evidence>
<dbReference type="Gene3D" id="3.40.1620.10">
    <property type="entry name" value="YefM-like domain"/>
    <property type="match status" value="1"/>
</dbReference>
<evidence type="ECO:0000256" key="1">
    <source>
        <dbReference type="ARBA" id="ARBA00009981"/>
    </source>
</evidence>
<dbReference type="InterPro" id="IPR036165">
    <property type="entry name" value="YefM-like_sf"/>
</dbReference>
<comment type="similarity">
    <text evidence="1 2">Belongs to the phD/YefM antitoxin family.</text>
</comment>
<gene>
    <name evidence="3" type="ORF">VZ95_09745</name>
</gene>
<dbReference type="Proteomes" id="UP000033774">
    <property type="component" value="Unassembled WGS sequence"/>
</dbReference>
<dbReference type="Pfam" id="PF02604">
    <property type="entry name" value="PhdYeFM_antitox"/>
    <property type="match status" value="1"/>
</dbReference>
<organism evidence="3 4">
    <name type="scientific">Elstera litoralis</name>
    <dbReference type="NCBI Taxonomy" id="552518"/>
    <lineage>
        <taxon>Bacteria</taxon>
        <taxon>Pseudomonadati</taxon>
        <taxon>Pseudomonadota</taxon>
        <taxon>Alphaproteobacteria</taxon>
        <taxon>Rhodospirillales</taxon>
        <taxon>Rhodospirillaceae</taxon>
        <taxon>Elstera</taxon>
    </lineage>
</organism>
<name>A0A0F3IT38_9PROT</name>
<dbReference type="InterPro" id="IPR006442">
    <property type="entry name" value="Antitoxin_Phd/YefM"/>
</dbReference>
<dbReference type="RefSeq" id="WP_045775680.1">
    <property type="nucleotide sequence ID" value="NZ_LAJY01000228.1"/>
</dbReference>
<sequence length="92" mass="10066">MKLTDQTTTLGHLSAHAPEMLRDLAETQRPMIILEGGMPRAVLQDIASYEATQETLALLKVLAITTQAVNDGKLSPAADAFARLRDRLPRPE</sequence>
<dbReference type="EMBL" id="LAJY01000228">
    <property type="protein sequence ID" value="KJV09713.1"/>
    <property type="molecule type" value="Genomic_DNA"/>
</dbReference>
<comment type="function">
    <text evidence="2">Antitoxin component of a type II toxin-antitoxin (TA) system.</text>
</comment>
<dbReference type="AlphaFoldDB" id="A0A0F3IT38"/>
<reference evidence="3 4" key="1">
    <citation type="submission" date="2015-03" db="EMBL/GenBank/DDBJ databases">
        <title>Draft genome sequence of Elstera litoralis.</title>
        <authorList>
            <person name="Rahalkar M.C."/>
            <person name="Dhakephalkar P.K."/>
            <person name="Pore S.D."/>
            <person name="Arora P."/>
            <person name="Kapse N.G."/>
            <person name="Pandit P.S."/>
        </authorList>
    </citation>
    <scope>NUCLEOTIDE SEQUENCE [LARGE SCALE GENOMIC DNA]</scope>
    <source>
        <strain evidence="3 4">Dia-1</strain>
    </source>
</reference>
<evidence type="ECO:0000256" key="2">
    <source>
        <dbReference type="RuleBase" id="RU362080"/>
    </source>
</evidence>
<proteinExistence type="inferred from homology"/>
<dbReference type="OrthoDB" id="7069202at2"/>
<keyword evidence="4" id="KW-1185">Reference proteome</keyword>
<accession>A0A0F3IT38</accession>
<dbReference type="SUPFAM" id="SSF143120">
    <property type="entry name" value="YefM-like"/>
    <property type="match status" value="1"/>
</dbReference>
<protein>
    <recommendedName>
        <fullName evidence="2">Antitoxin</fullName>
    </recommendedName>
</protein>
<comment type="caution">
    <text evidence="3">The sequence shown here is derived from an EMBL/GenBank/DDBJ whole genome shotgun (WGS) entry which is preliminary data.</text>
</comment>